<dbReference type="InterPro" id="IPR001236">
    <property type="entry name" value="Lactate/malate_DH_N"/>
</dbReference>
<comment type="subunit">
    <text evidence="7">Homotetramer.</text>
</comment>
<gene>
    <name evidence="7" type="primary">ldh</name>
    <name evidence="12" type="ORF">H8S23_13530</name>
</gene>
<feature type="binding site" evidence="7">
    <location>
        <begin position="149"/>
        <end position="152"/>
    </location>
    <ligand>
        <name>substrate</name>
    </ligand>
</feature>
<evidence type="ECO:0000256" key="2">
    <source>
        <dbReference type="ARBA" id="ARBA00006054"/>
    </source>
</evidence>
<feature type="modified residue" description="Phosphotyrosine" evidence="7">
    <location>
        <position position="222"/>
    </location>
</feature>
<keyword evidence="7" id="KW-0963">Cytoplasm</keyword>
<dbReference type="PIRSF" id="PIRSF000102">
    <property type="entry name" value="Lac_mal_DH"/>
    <property type="match status" value="1"/>
</dbReference>
<dbReference type="PRINTS" id="PR00086">
    <property type="entry name" value="LLDHDRGNASE"/>
</dbReference>
<feature type="binding site" evidence="7">
    <location>
        <position position="102"/>
    </location>
    <ligand>
        <name>NAD(+)</name>
        <dbReference type="ChEBI" id="CHEBI:57540"/>
    </ligand>
</feature>
<comment type="subcellular location">
    <subcellularLocation>
        <location evidence="7">Cytoplasm</location>
    </subcellularLocation>
</comment>
<evidence type="ECO:0000256" key="9">
    <source>
        <dbReference type="PIRSR" id="PIRSR000102-3"/>
    </source>
</evidence>
<name>A0A923L289_9FIRM</name>
<feature type="binding site" evidence="7 9">
    <location>
        <position position="36"/>
    </location>
    <ligand>
        <name>NAD(+)</name>
        <dbReference type="ChEBI" id="CHEBI:57540"/>
    </ligand>
</feature>
<feature type="binding site" evidence="7">
    <location>
        <position position="66"/>
    </location>
    <ligand>
        <name>NAD(+)</name>
        <dbReference type="ChEBI" id="CHEBI:57540"/>
    </ligand>
</feature>
<evidence type="ECO:0000256" key="3">
    <source>
        <dbReference type="ARBA" id="ARBA00012967"/>
    </source>
</evidence>
<comment type="pathway">
    <text evidence="1 7">Fermentation; pyruvate fermentation to lactate; (S)-lactate from pyruvate: step 1/1.</text>
</comment>
<dbReference type="PANTHER" id="PTHR43128">
    <property type="entry name" value="L-2-HYDROXYCARBOXYLATE DEHYDROGENASE (NAD(P)(+))"/>
    <property type="match status" value="1"/>
</dbReference>
<dbReference type="GO" id="GO:0006096">
    <property type="term" value="P:glycolytic process"/>
    <property type="evidence" value="ECO:0007669"/>
    <property type="project" value="UniProtKB-UniRule"/>
</dbReference>
<dbReference type="Pfam" id="PF00056">
    <property type="entry name" value="Ldh_1_N"/>
    <property type="match status" value="1"/>
</dbReference>
<dbReference type="EC" id="1.1.1.27" evidence="3 7"/>
<dbReference type="InterPro" id="IPR001557">
    <property type="entry name" value="L-lactate/malate_DH"/>
</dbReference>
<feature type="binding site" evidence="7">
    <location>
        <position position="83"/>
    </location>
    <ligand>
        <name>substrate</name>
    </ligand>
</feature>
<feature type="binding site" evidence="7">
    <location>
        <position position="154"/>
    </location>
    <ligand>
        <name>beta-D-fructose 1,6-bisphosphate</name>
        <dbReference type="ChEBI" id="CHEBI:32966"/>
        <note>allosteric activator</note>
    </ligand>
</feature>
<feature type="binding site" evidence="9">
    <location>
        <position position="96"/>
    </location>
    <ligand>
        <name>NAD(+)</name>
        <dbReference type="ChEBI" id="CHEBI:57540"/>
    </ligand>
</feature>
<evidence type="ECO:0000256" key="7">
    <source>
        <dbReference type="HAMAP-Rule" id="MF_00488"/>
    </source>
</evidence>
<dbReference type="InterPro" id="IPR018177">
    <property type="entry name" value="L-lactate_DH_AS"/>
</dbReference>
<dbReference type="InterPro" id="IPR022383">
    <property type="entry name" value="Lactate/malate_DH_C"/>
</dbReference>
<feature type="domain" description="Lactate/malate dehydrogenase N-terminal" evidence="10">
    <location>
        <begin position="6"/>
        <end position="143"/>
    </location>
</feature>
<dbReference type="InterPro" id="IPR015955">
    <property type="entry name" value="Lactate_DH/Glyco_Ohase_4_C"/>
</dbReference>
<feature type="binding site" evidence="9">
    <location>
        <begin position="11"/>
        <end position="16"/>
    </location>
    <ligand>
        <name>NAD(+)</name>
        <dbReference type="ChEBI" id="CHEBI:57540"/>
    </ligand>
</feature>
<evidence type="ECO:0000259" key="10">
    <source>
        <dbReference type="Pfam" id="PF00056"/>
    </source>
</evidence>
<feature type="binding site" evidence="7">
    <location>
        <position position="41"/>
    </location>
    <ligand>
        <name>NAD(+)</name>
        <dbReference type="ChEBI" id="CHEBI:57540"/>
    </ligand>
</feature>
<dbReference type="EMBL" id="JACONZ010000005">
    <property type="protein sequence ID" value="MBC5582530.1"/>
    <property type="molecule type" value="Genomic_DNA"/>
</dbReference>
<keyword evidence="7" id="KW-0021">Allosteric enzyme</keyword>
<feature type="binding site" evidence="7">
    <location>
        <position position="15"/>
    </location>
    <ligand>
        <name>NAD(+)</name>
        <dbReference type="ChEBI" id="CHEBI:57540"/>
    </ligand>
</feature>
<keyword evidence="7" id="KW-0597">Phosphoprotein</keyword>
<evidence type="ECO:0000313" key="12">
    <source>
        <dbReference type="EMBL" id="MBC5582530.1"/>
    </source>
</evidence>
<dbReference type="Gene3D" id="3.90.110.10">
    <property type="entry name" value="Lactate dehydrogenase/glycoside hydrolase, family 4, C-terminal"/>
    <property type="match status" value="1"/>
</dbReference>
<dbReference type="SUPFAM" id="SSF51735">
    <property type="entry name" value="NAD(P)-binding Rossmann-fold domains"/>
    <property type="match status" value="1"/>
</dbReference>
<keyword evidence="13" id="KW-1185">Reference proteome</keyword>
<comment type="catalytic activity">
    <reaction evidence="6 7">
        <text>(S)-lactate + NAD(+) = pyruvate + NADH + H(+)</text>
        <dbReference type="Rhea" id="RHEA:23444"/>
        <dbReference type="ChEBI" id="CHEBI:15361"/>
        <dbReference type="ChEBI" id="CHEBI:15378"/>
        <dbReference type="ChEBI" id="CHEBI:16651"/>
        <dbReference type="ChEBI" id="CHEBI:57540"/>
        <dbReference type="ChEBI" id="CHEBI:57945"/>
        <dbReference type="EC" id="1.1.1.27"/>
    </reaction>
</comment>
<keyword evidence="4 7" id="KW-0560">Oxidoreductase</keyword>
<dbReference type="PANTHER" id="PTHR43128:SF16">
    <property type="entry name" value="L-LACTATE DEHYDROGENASE"/>
    <property type="match status" value="1"/>
</dbReference>
<dbReference type="PROSITE" id="PS00064">
    <property type="entry name" value="L_LDH"/>
    <property type="match status" value="1"/>
</dbReference>
<dbReference type="RefSeq" id="WP_186888886.1">
    <property type="nucleotide sequence ID" value="NZ_JACONZ010000005.1"/>
</dbReference>
<feature type="binding site" evidence="7">
    <location>
        <begin position="121"/>
        <end position="124"/>
    </location>
    <ligand>
        <name>substrate</name>
    </ligand>
</feature>
<comment type="caution">
    <text evidence="12">The sequence shown here is derived from an EMBL/GenBank/DDBJ whole genome shotgun (WGS) entry which is preliminary data.</text>
</comment>
<comment type="activity regulation">
    <text evidence="7">Allosterically activated by fructose 1,6-bisphosphate (FBP).</text>
</comment>
<dbReference type="FunFam" id="3.40.50.720:FF:000018">
    <property type="entry name" value="Malate dehydrogenase"/>
    <property type="match status" value="1"/>
</dbReference>
<dbReference type="NCBIfam" id="NF000824">
    <property type="entry name" value="PRK00066.1"/>
    <property type="match status" value="1"/>
</dbReference>
<dbReference type="HAMAP" id="MF_00488">
    <property type="entry name" value="Lactate_dehydrog"/>
    <property type="match status" value="1"/>
</dbReference>
<organism evidence="12 13">
    <name type="scientific">Anaerofilum hominis</name>
    <dbReference type="NCBI Taxonomy" id="2763016"/>
    <lineage>
        <taxon>Bacteria</taxon>
        <taxon>Bacillati</taxon>
        <taxon>Bacillota</taxon>
        <taxon>Clostridia</taxon>
        <taxon>Eubacteriales</taxon>
        <taxon>Oscillospiraceae</taxon>
        <taxon>Anaerofilum</taxon>
    </lineage>
</organism>
<dbReference type="CDD" id="cd05292">
    <property type="entry name" value="LDH_2"/>
    <property type="match status" value="1"/>
</dbReference>
<comment type="similarity">
    <text evidence="2 7">Belongs to the LDH/MDH superfamily. LDH family.</text>
</comment>
<feature type="binding site" evidence="7">
    <location>
        <begin position="80"/>
        <end position="81"/>
    </location>
    <ligand>
        <name>NAD(+)</name>
        <dbReference type="ChEBI" id="CHEBI:57540"/>
    </ligand>
</feature>
<accession>A0A923L289</accession>
<dbReference type="NCBIfam" id="TIGR01771">
    <property type="entry name" value="L-LDH-NAD"/>
    <property type="match status" value="1"/>
</dbReference>
<evidence type="ECO:0000259" key="11">
    <source>
        <dbReference type="Pfam" id="PF02866"/>
    </source>
</evidence>
<proteinExistence type="inferred from homology"/>
<dbReference type="GO" id="GO:0004459">
    <property type="term" value="F:L-lactate dehydrogenase (NAD+) activity"/>
    <property type="evidence" value="ECO:0007669"/>
    <property type="project" value="UniProtKB-UniRule"/>
</dbReference>
<evidence type="ECO:0000313" key="13">
    <source>
        <dbReference type="Proteomes" id="UP000659630"/>
    </source>
</evidence>
<sequence>MINTRKAAVIGCGFVGASIAFSLMQRGLFSEIVLLDVDRDKAEGEAMDLSHGLPYTAAISIYAGDYDDVADCALIVVTAGANQKPGETRLDLIGKNVSILRSIVPELSRRGCEGILMIVSNPVDILTYAAWKLSGFPAHRVIGSGTVLDTARLKYLLGEHLQVDSRSVHAFVIGEHGDSELAVWSGANISGIPLTHFCELRGYFDHQASMQKIYEDVRDSAYEIIQRKGATYYGIAMAVARIAESILRDEHAVMPISVLLAGEYGLRDLCLSVPTIVGKNGAQKVLEIPLSDEEAAALHASAAQLGEVIAGLKL</sequence>
<evidence type="ECO:0000256" key="4">
    <source>
        <dbReference type="ARBA" id="ARBA00023002"/>
    </source>
</evidence>
<feature type="binding site" evidence="7">
    <location>
        <position position="144"/>
    </location>
    <ligand>
        <name>NAD(+)</name>
        <dbReference type="ChEBI" id="CHEBI:57540"/>
    </ligand>
</feature>
<dbReference type="AlphaFoldDB" id="A0A923L289"/>
<dbReference type="Pfam" id="PF02866">
    <property type="entry name" value="Ldh_1_C"/>
    <property type="match status" value="1"/>
</dbReference>
<protein>
    <recommendedName>
        <fullName evidence="3 7">L-lactate dehydrogenase</fullName>
        <shortName evidence="7">L-LDH</shortName>
        <ecNumber evidence="3 7">1.1.1.27</ecNumber>
    </recommendedName>
</protein>
<feature type="binding site" evidence="7 9">
    <location>
        <begin position="119"/>
        <end position="121"/>
    </location>
    <ligand>
        <name>NAD(+)</name>
        <dbReference type="ChEBI" id="CHEBI:57540"/>
    </ligand>
</feature>
<dbReference type="InterPro" id="IPR036291">
    <property type="entry name" value="NAD(P)-bd_dom_sf"/>
</dbReference>
<dbReference type="SUPFAM" id="SSF56327">
    <property type="entry name" value="LDH C-terminal domain-like"/>
    <property type="match status" value="1"/>
</dbReference>
<feature type="domain" description="Lactate/malate dehydrogenase C-terminal" evidence="11">
    <location>
        <begin position="146"/>
        <end position="309"/>
    </location>
</feature>
<dbReference type="InterPro" id="IPR011304">
    <property type="entry name" value="L-lactate_DH"/>
</dbReference>
<feature type="binding site" evidence="7">
    <location>
        <position position="231"/>
    </location>
    <ligand>
        <name>substrate</name>
    </ligand>
</feature>
<dbReference type="Gene3D" id="3.40.50.720">
    <property type="entry name" value="NAD(P)-binding Rossmann-like Domain"/>
    <property type="match status" value="1"/>
</dbReference>
<evidence type="ECO:0000256" key="5">
    <source>
        <dbReference type="ARBA" id="ARBA00023027"/>
    </source>
</evidence>
<reference evidence="12" key="1">
    <citation type="submission" date="2020-08" db="EMBL/GenBank/DDBJ databases">
        <title>Genome public.</title>
        <authorList>
            <person name="Liu C."/>
            <person name="Sun Q."/>
        </authorList>
    </citation>
    <scope>NUCLEOTIDE SEQUENCE</scope>
    <source>
        <strain evidence="12">BX8</strain>
    </source>
</reference>
<dbReference type="NCBIfam" id="NF004863">
    <property type="entry name" value="PRK06223.1"/>
    <property type="match status" value="1"/>
</dbReference>
<evidence type="ECO:0000256" key="6">
    <source>
        <dbReference type="ARBA" id="ARBA00049258"/>
    </source>
</evidence>
<feature type="binding site" evidence="7">
    <location>
        <position position="169"/>
    </location>
    <ligand>
        <name>beta-D-fructose 1,6-bisphosphate</name>
        <dbReference type="ChEBI" id="CHEBI:32966"/>
        <note>allosteric activator</note>
    </ligand>
</feature>
<dbReference type="Proteomes" id="UP000659630">
    <property type="component" value="Unassembled WGS sequence"/>
</dbReference>
<feature type="active site" description="Proton acceptor" evidence="7 8">
    <location>
        <position position="176"/>
    </location>
</feature>
<evidence type="ECO:0000256" key="8">
    <source>
        <dbReference type="PIRSR" id="PIRSR000102-1"/>
    </source>
</evidence>
<evidence type="ECO:0000256" key="1">
    <source>
        <dbReference type="ARBA" id="ARBA00004843"/>
    </source>
</evidence>
<dbReference type="GO" id="GO:0006089">
    <property type="term" value="P:lactate metabolic process"/>
    <property type="evidence" value="ECO:0007669"/>
    <property type="project" value="TreeGrafter"/>
</dbReference>
<comment type="function">
    <text evidence="7">Catalyzes the conversion of lactate to pyruvate.</text>
</comment>
<feature type="binding site" evidence="7">
    <location>
        <position position="89"/>
    </location>
    <ligand>
        <name>substrate</name>
    </ligand>
</feature>
<keyword evidence="5 7" id="KW-0520">NAD</keyword>
<dbReference type="GO" id="GO:0005737">
    <property type="term" value="C:cytoplasm"/>
    <property type="evidence" value="ECO:0007669"/>
    <property type="project" value="UniProtKB-SubCell"/>
</dbReference>